<gene>
    <name evidence="1" type="ORF">BO95DRAFT_137767</name>
</gene>
<dbReference type="EMBL" id="KZ825344">
    <property type="protein sequence ID" value="RAH45622.1"/>
    <property type="molecule type" value="Genomic_DNA"/>
</dbReference>
<protein>
    <submittedName>
        <fullName evidence="1">Uncharacterized protein</fullName>
    </submittedName>
</protein>
<organism evidence="1 2">
    <name type="scientific">Aspergillus brunneoviolaceus CBS 621.78</name>
    <dbReference type="NCBI Taxonomy" id="1450534"/>
    <lineage>
        <taxon>Eukaryota</taxon>
        <taxon>Fungi</taxon>
        <taxon>Dikarya</taxon>
        <taxon>Ascomycota</taxon>
        <taxon>Pezizomycotina</taxon>
        <taxon>Eurotiomycetes</taxon>
        <taxon>Eurotiomycetidae</taxon>
        <taxon>Eurotiales</taxon>
        <taxon>Aspergillaceae</taxon>
        <taxon>Aspergillus</taxon>
        <taxon>Aspergillus subgen. Circumdati</taxon>
    </lineage>
</organism>
<evidence type="ECO:0000313" key="1">
    <source>
        <dbReference type="EMBL" id="RAH45622.1"/>
    </source>
</evidence>
<reference evidence="1" key="1">
    <citation type="submission" date="2018-02" db="EMBL/GenBank/DDBJ databases">
        <title>The genomes of Aspergillus section Nigri reveals drivers in fungal speciation.</title>
        <authorList>
            <consortium name="DOE Joint Genome Institute"/>
            <person name="Vesth T.C."/>
            <person name="Nybo J."/>
            <person name="Theobald S."/>
            <person name="Brandl J."/>
            <person name="Frisvad J.C."/>
            <person name="Nielsen K.F."/>
            <person name="Lyhne E.K."/>
            <person name="Kogle M.E."/>
            <person name="Kuo A."/>
            <person name="Riley R."/>
            <person name="Clum A."/>
            <person name="Nolan M."/>
            <person name="Lipzen A."/>
            <person name="Salamov A."/>
            <person name="Henrissat B."/>
            <person name="Wiebenga A."/>
            <person name="De vries R.P."/>
            <person name="Grigoriev I.V."/>
            <person name="Mortensen U.H."/>
            <person name="Andersen M.R."/>
            <person name="Baker S.E."/>
        </authorList>
    </citation>
    <scope>NUCLEOTIDE SEQUENCE</scope>
    <source>
        <strain evidence="1">CBS 621.78</strain>
    </source>
</reference>
<keyword evidence="2" id="KW-1185">Reference proteome</keyword>
<evidence type="ECO:0000313" key="2">
    <source>
        <dbReference type="Proteomes" id="UP000249057"/>
    </source>
</evidence>
<sequence length="146" mass="16638">MVTQACTPKPLLDFVRGRRDLLDHPLIWIWKHLESPGCQFDDLETSAYSESAPKDSQGTADADALGNLKCAVMLITWPMTHRKMIPYKPYDTFAGRLRDQLVASSPSKLFDHVNDATSYETKRRQGIDDDGEDDCVPRKIRRISDR</sequence>
<name>A0ACD1G8W2_9EURO</name>
<accession>A0ACD1G8W2</accession>
<dbReference type="Proteomes" id="UP000249057">
    <property type="component" value="Unassembled WGS sequence"/>
</dbReference>
<proteinExistence type="predicted"/>